<dbReference type="Proteomes" id="UP000576225">
    <property type="component" value="Unassembled WGS sequence"/>
</dbReference>
<evidence type="ECO:0000313" key="2">
    <source>
        <dbReference type="Proteomes" id="UP000576225"/>
    </source>
</evidence>
<dbReference type="AlphaFoldDB" id="A0A848B0D2"/>
<sequence>MASTEFSAAVFIRTGGSVSFEERPATSSDLDLQQAINAANSPDYVPPDDAGLSPRELILRAKSTRLYNIDGKLVRIPKTIYSDTTLDGYVVRRAVVTVSGSQRVETTTLQAGQLAGFLTPGAVTPVSFKMPDGAGSAIPEGSYMLQEFSFRDQQNGYTDVEVTYRMYQKWELIKL</sequence>
<protein>
    <submittedName>
        <fullName evidence="1">Uncharacterized protein</fullName>
    </submittedName>
</protein>
<organism evidence="1 2">
    <name type="scientific">Victivallis vadensis</name>
    <dbReference type="NCBI Taxonomy" id="172901"/>
    <lineage>
        <taxon>Bacteria</taxon>
        <taxon>Pseudomonadati</taxon>
        <taxon>Lentisphaerota</taxon>
        <taxon>Lentisphaeria</taxon>
        <taxon>Victivallales</taxon>
        <taxon>Victivallaceae</taxon>
        <taxon>Victivallis</taxon>
    </lineage>
</organism>
<reference evidence="1 2" key="1">
    <citation type="submission" date="2020-04" db="EMBL/GenBank/DDBJ databases">
        <authorList>
            <person name="Hitch T.C.A."/>
            <person name="Wylensek D."/>
            <person name="Clavel T."/>
        </authorList>
    </citation>
    <scope>NUCLEOTIDE SEQUENCE [LARGE SCALE GENOMIC DNA]</scope>
    <source>
        <strain evidence="1 2">COR2-253-APC-1A</strain>
    </source>
</reference>
<name>A0A848B0D2_9BACT</name>
<dbReference type="RefSeq" id="WP_168964219.1">
    <property type="nucleotide sequence ID" value="NZ_JABAEW010000102.1"/>
</dbReference>
<dbReference type="EMBL" id="JABAEW010000102">
    <property type="protein sequence ID" value="NMD89315.1"/>
    <property type="molecule type" value="Genomic_DNA"/>
</dbReference>
<evidence type="ECO:0000313" key="1">
    <source>
        <dbReference type="EMBL" id="NMD89315.1"/>
    </source>
</evidence>
<accession>A0A848B0D2</accession>
<gene>
    <name evidence="1" type="ORF">HF882_22270</name>
</gene>
<comment type="caution">
    <text evidence="1">The sequence shown here is derived from an EMBL/GenBank/DDBJ whole genome shotgun (WGS) entry which is preliminary data.</text>
</comment>
<proteinExistence type="predicted"/>